<proteinExistence type="predicted"/>
<sequence>MPPVAAPTTAAQAPPPPPPVQAEEPAPAPASEAIQESDPAAVTAPKIAGSMARVEYRDQNGKVLDESLVASLRAEGKVKFETRYEPGQPLQNAHDVPVVNGQLAPPHPDVQGQNPETGSAPEDSVPPESPASVADGNERSVEQSSSMEARPASEGNEATK</sequence>
<name>A0A9W4HSV4_PENNA</name>
<evidence type="ECO:0000313" key="3">
    <source>
        <dbReference type="Proteomes" id="UP001153461"/>
    </source>
</evidence>
<dbReference type="AlphaFoldDB" id="A0A9W4HSV4"/>
<dbReference type="Proteomes" id="UP001153461">
    <property type="component" value="Unassembled WGS sequence"/>
</dbReference>
<organism evidence="2 3">
    <name type="scientific">Penicillium nalgiovense</name>
    <dbReference type="NCBI Taxonomy" id="60175"/>
    <lineage>
        <taxon>Eukaryota</taxon>
        <taxon>Fungi</taxon>
        <taxon>Dikarya</taxon>
        <taxon>Ascomycota</taxon>
        <taxon>Pezizomycotina</taxon>
        <taxon>Eurotiomycetes</taxon>
        <taxon>Eurotiomycetidae</taxon>
        <taxon>Eurotiales</taxon>
        <taxon>Aspergillaceae</taxon>
        <taxon>Penicillium</taxon>
    </lineage>
</organism>
<protein>
    <submittedName>
        <fullName evidence="2">Uncharacterized protein</fullName>
    </submittedName>
</protein>
<feature type="region of interest" description="Disordered" evidence="1">
    <location>
        <begin position="1"/>
        <end position="41"/>
    </location>
</feature>
<dbReference type="EMBL" id="CAJVNV010000221">
    <property type="protein sequence ID" value="CAG8113536.1"/>
    <property type="molecule type" value="Genomic_DNA"/>
</dbReference>
<accession>A0A9W4HSV4</accession>
<evidence type="ECO:0000256" key="1">
    <source>
        <dbReference type="SAM" id="MobiDB-lite"/>
    </source>
</evidence>
<reference evidence="2" key="1">
    <citation type="submission" date="2021-07" db="EMBL/GenBank/DDBJ databases">
        <authorList>
            <person name="Branca A.L. A."/>
        </authorList>
    </citation>
    <scope>NUCLEOTIDE SEQUENCE</scope>
</reference>
<evidence type="ECO:0000313" key="2">
    <source>
        <dbReference type="EMBL" id="CAG8113536.1"/>
    </source>
</evidence>
<comment type="caution">
    <text evidence="2">The sequence shown here is derived from an EMBL/GenBank/DDBJ whole genome shotgun (WGS) entry which is preliminary data.</text>
</comment>
<gene>
    <name evidence="2" type="ORF">PNAL_LOCUS5050</name>
</gene>
<feature type="compositionally biased region" description="Low complexity" evidence="1">
    <location>
        <begin position="1"/>
        <end position="12"/>
    </location>
</feature>
<feature type="region of interest" description="Disordered" evidence="1">
    <location>
        <begin position="82"/>
        <end position="160"/>
    </location>
</feature>
<dbReference type="OrthoDB" id="292747at2759"/>